<dbReference type="GO" id="GO:0004499">
    <property type="term" value="F:N,N-dimethylaniline monooxygenase activity"/>
    <property type="evidence" value="ECO:0007669"/>
    <property type="project" value="InterPro"/>
</dbReference>
<keyword evidence="6" id="KW-0560">Oxidoreductase</keyword>
<dbReference type="InterPro" id="IPR050346">
    <property type="entry name" value="FMO-like"/>
</dbReference>
<evidence type="ECO:0000313" key="7">
    <source>
        <dbReference type="EMBL" id="KAF3038994.1"/>
    </source>
</evidence>
<dbReference type="GO" id="GO:0050661">
    <property type="term" value="F:NADP binding"/>
    <property type="evidence" value="ECO:0007669"/>
    <property type="project" value="InterPro"/>
</dbReference>
<evidence type="ECO:0000313" key="8">
    <source>
        <dbReference type="Proteomes" id="UP000758155"/>
    </source>
</evidence>
<evidence type="ECO:0000256" key="5">
    <source>
        <dbReference type="ARBA" id="ARBA00022857"/>
    </source>
</evidence>
<dbReference type="PANTHER" id="PTHR23023">
    <property type="entry name" value="DIMETHYLANILINE MONOOXYGENASE"/>
    <property type="match status" value="1"/>
</dbReference>
<keyword evidence="5" id="KW-0521">NADP</keyword>
<evidence type="ECO:0000256" key="2">
    <source>
        <dbReference type="ARBA" id="ARBA00009183"/>
    </source>
</evidence>
<evidence type="ECO:0000256" key="4">
    <source>
        <dbReference type="ARBA" id="ARBA00022827"/>
    </source>
</evidence>
<dbReference type="InterPro" id="IPR036188">
    <property type="entry name" value="FAD/NAD-bd_sf"/>
</dbReference>
<comment type="similarity">
    <text evidence="2">Belongs to the FMO family.</text>
</comment>
<proteinExistence type="inferred from homology"/>
<organism evidence="7 8">
    <name type="scientific">Didymella heteroderae</name>
    <dbReference type="NCBI Taxonomy" id="1769908"/>
    <lineage>
        <taxon>Eukaryota</taxon>
        <taxon>Fungi</taxon>
        <taxon>Dikarya</taxon>
        <taxon>Ascomycota</taxon>
        <taxon>Pezizomycotina</taxon>
        <taxon>Dothideomycetes</taxon>
        <taxon>Pleosporomycetidae</taxon>
        <taxon>Pleosporales</taxon>
        <taxon>Pleosporineae</taxon>
        <taxon>Didymellaceae</taxon>
        <taxon>Didymella</taxon>
    </lineage>
</organism>
<dbReference type="Pfam" id="PF00743">
    <property type="entry name" value="FMO-like"/>
    <property type="match status" value="2"/>
</dbReference>
<dbReference type="SUPFAM" id="SSF51905">
    <property type="entry name" value="FAD/NAD(P)-binding domain"/>
    <property type="match status" value="2"/>
</dbReference>
<sequence>MGDFETASSDMLSLRAKTIAVIGAGPSGLVAARYLRAEKAFSKIVLFEQRPRDGGIWNYTAEERDEDLFTVPQTNPSGRNQEPIWKPSLTNGHINNGSNGTAKDPAFVSPMYERLETNIPRGLMGFKDLNWPQDSQLFPKHQTVLKYIEDYGRDVQDTVRYSTQVTNITASNDDAATSWSVTSRNLHTSTDTTETYDAVIVANGHFITPYIPDIPNIADWNTAHPGLISHSKYYRRSEEFTGKKVVVVGNSASGSDISNQIAEHCTLPLLWSSKSTNLFVSATPTDPRRRELPPIKQFNPATRSAEFEDGTIENDIDAIVFATGYFYSLPFLEHVTPKLITDGSHVNHTYKHLFYAPKPTLSFLALPQRVIPFPTAEAQAAVLARVYSGRLSLPPLAEMAAWEADRAAEANGRAFHLLPFPKDGENINELSKWALSAPRRDGLENEGQGMVPPVWGQWEFWCRENFPAIRQAFGKLGEKRFTTRTLQEVGFSYEEYKRKKAQEEGKLI</sequence>
<name>A0A9P4WR39_9PLEO</name>
<dbReference type="Proteomes" id="UP000758155">
    <property type="component" value="Unassembled WGS sequence"/>
</dbReference>
<protein>
    <submittedName>
        <fullName evidence="7">Uncharacterized protein</fullName>
    </submittedName>
</protein>
<evidence type="ECO:0000256" key="6">
    <source>
        <dbReference type="ARBA" id="ARBA00023002"/>
    </source>
</evidence>
<dbReference type="FunFam" id="3.50.50.60:FF:000023">
    <property type="entry name" value="Dimethylaniline monooxygenase [N-oxide-forming]"/>
    <property type="match status" value="1"/>
</dbReference>
<dbReference type="InterPro" id="IPR000960">
    <property type="entry name" value="Flavin_mOase"/>
</dbReference>
<comment type="cofactor">
    <cofactor evidence="1">
        <name>FAD</name>
        <dbReference type="ChEBI" id="CHEBI:57692"/>
    </cofactor>
</comment>
<dbReference type="InterPro" id="IPR020946">
    <property type="entry name" value="Flavin_mOase-like"/>
</dbReference>
<evidence type="ECO:0000256" key="1">
    <source>
        <dbReference type="ARBA" id="ARBA00001974"/>
    </source>
</evidence>
<comment type="caution">
    <text evidence="7">The sequence shown here is derived from an EMBL/GenBank/DDBJ whole genome shotgun (WGS) entry which is preliminary data.</text>
</comment>
<dbReference type="AlphaFoldDB" id="A0A9P4WR39"/>
<dbReference type="OrthoDB" id="66881at2759"/>
<dbReference type="GO" id="GO:0050660">
    <property type="term" value="F:flavin adenine dinucleotide binding"/>
    <property type="evidence" value="ECO:0007669"/>
    <property type="project" value="InterPro"/>
</dbReference>
<accession>A0A9P4WR39</accession>
<keyword evidence="8" id="KW-1185">Reference proteome</keyword>
<dbReference type="EMBL" id="SWKV01000033">
    <property type="protein sequence ID" value="KAF3038994.1"/>
    <property type="molecule type" value="Genomic_DNA"/>
</dbReference>
<evidence type="ECO:0000256" key="3">
    <source>
        <dbReference type="ARBA" id="ARBA00022630"/>
    </source>
</evidence>
<gene>
    <name evidence="7" type="ORF">E8E12_004697</name>
</gene>
<reference evidence="7" key="1">
    <citation type="submission" date="2019-04" db="EMBL/GenBank/DDBJ databases">
        <title>Sequencing of skin fungus with MAO and IRED activity.</title>
        <authorList>
            <person name="Marsaioli A.J."/>
            <person name="Bonatto J.M.C."/>
            <person name="Reis Junior O."/>
        </authorList>
    </citation>
    <scope>NUCLEOTIDE SEQUENCE</scope>
    <source>
        <strain evidence="7">28M1</strain>
    </source>
</reference>
<dbReference type="Gene3D" id="3.50.50.60">
    <property type="entry name" value="FAD/NAD(P)-binding domain"/>
    <property type="match status" value="2"/>
</dbReference>
<dbReference type="PRINTS" id="PR00370">
    <property type="entry name" value="FMOXYGENASE"/>
</dbReference>
<keyword evidence="4" id="KW-0274">FAD</keyword>
<dbReference type="Pfam" id="PF13450">
    <property type="entry name" value="NAD_binding_8"/>
    <property type="match status" value="1"/>
</dbReference>
<keyword evidence="3" id="KW-0285">Flavoprotein</keyword>